<reference evidence="1 2" key="1">
    <citation type="journal article" date="2019" name="Nat. Ecol. Evol.">
        <title>Megaphylogeny resolves global patterns of mushroom evolution.</title>
        <authorList>
            <person name="Varga T."/>
            <person name="Krizsan K."/>
            <person name="Foldi C."/>
            <person name="Dima B."/>
            <person name="Sanchez-Garcia M."/>
            <person name="Sanchez-Ramirez S."/>
            <person name="Szollosi G.J."/>
            <person name="Szarkandi J.G."/>
            <person name="Papp V."/>
            <person name="Albert L."/>
            <person name="Andreopoulos W."/>
            <person name="Angelini C."/>
            <person name="Antonin V."/>
            <person name="Barry K.W."/>
            <person name="Bougher N.L."/>
            <person name="Buchanan P."/>
            <person name="Buyck B."/>
            <person name="Bense V."/>
            <person name="Catcheside P."/>
            <person name="Chovatia M."/>
            <person name="Cooper J."/>
            <person name="Damon W."/>
            <person name="Desjardin D."/>
            <person name="Finy P."/>
            <person name="Geml J."/>
            <person name="Haridas S."/>
            <person name="Hughes K."/>
            <person name="Justo A."/>
            <person name="Karasinski D."/>
            <person name="Kautmanova I."/>
            <person name="Kiss B."/>
            <person name="Kocsube S."/>
            <person name="Kotiranta H."/>
            <person name="LaButti K.M."/>
            <person name="Lechner B.E."/>
            <person name="Liimatainen K."/>
            <person name="Lipzen A."/>
            <person name="Lukacs Z."/>
            <person name="Mihaltcheva S."/>
            <person name="Morgado L.N."/>
            <person name="Niskanen T."/>
            <person name="Noordeloos M.E."/>
            <person name="Ohm R.A."/>
            <person name="Ortiz-Santana B."/>
            <person name="Ovrebo C."/>
            <person name="Racz N."/>
            <person name="Riley R."/>
            <person name="Savchenko A."/>
            <person name="Shiryaev A."/>
            <person name="Soop K."/>
            <person name="Spirin V."/>
            <person name="Szebenyi C."/>
            <person name="Tomsovsky M."/>
            <person name="Tulloss R.E."/>
            <person name="Uehling J."/>
            <person name="Grigoriev I.V."/>
            <person name="Vagvolgyi C."/>
            <person name="Papp T."/>
            <person name="Martin F.M."/>
            <person name="Miettinen O."/>
            <person name="Hibbett D.S."/>
            <person name="Nagy L.G."/>
        </authorList>
    </citation>
    <scope>NUCLEOTIDE SEQUENCE [LARGE SCALE GENOMIC DNA]</scope>
    <source>
        <strain evidence="1 2">OMC1185</strain>
    </source>
</reference>
<dbReference type="AlphaFoldDB" id="A0A5C3MKG7"/>
<dbReference type="Gene3D" id="3.30.460.40">
    <property type="match status" value="1"/>
</dbReference>
<protein>
    <submittedName>
        <fullName evidence="1">Uncharacterized protein</fullName>
    </submittedName>
</protein>
<evidence type="ECO:0000313" key="2">
    <source>
        <dbReference type="Proteomes" id="UP000305948"/>
    </source>
</evidence>
<keyword evidence="2" id="KW-1185">Reference proteome</keyword>
<dbReference type="EMBL" id="ML213535">
    <property type="protein sequence ID" value="TFK45889.1"/>
    <property type="molecule type" value="Genomic_DNA"/>
</dbReference>
<gene>
    <name evidence="1" type="ORF">OE88DRAFT_1639106</name>
</gene>
<dbReference type="Proteomes" id="UP000305948">
    <property type="component" value="Unassembled WGS sequence"/>
</dbReference>
<dbReference type="SUPFAM" id="SSF81301">
    <property type="entry name" value="Nucleotidyltransferase"/>
    <property type="match status" value="1"/>
</dbReference>
<sequence>MSPPPSLPETRYVARTAAKILERNTRSLSCCVFGSLACNLHGTSRKPNDVDLLVTGGGQDMEQLKQLLVDCDDRFYLVPSKVPGATHKKLYFRLPGRNRSCKVDILHEGIMELPPIPRRRMIKKFHGVPAMPLSALLLTKLKGWCDHRESSRSDAYEKECNDVEDISELLQMNVWIPRGVLWLRQSLLEASKERVQEYVHVHPETYDLWEKTGYNAC</sequence>
<organism evidence="1 2">
    <name type="scientific">Heliocybe sulcata</name>
    <dbReference type="NCBI Taxonomy" id="5364"/>
    <lineage>
        <taxon>Eukaryota</taxon>
        <taxon>Fungi</taxon>
        <taxon>Dikarya</taxon>
        <taxon>Basidiomycota</taxon>
        <taxon>Agaricomycotina</taxon>
        <taxon>Agaricomycetes</taxon>
        <taxon>Gloeophyllales</taxon>
        <taxon>Gloeophyllaceae</taxon>
        <taxon>Heliocybe</taxon>
    </lineage>
</organism>
<dbReference type="OrthoDB" id="3133286at2759"/>
<evidence type="ECO:0000313" key="1">
    <source>
        <dbReference type="EMBL" id="TFK45889.1"/>
    </source>
</evidence>
<accession>A0A5C3MKG7</accession>
<name>A0A5C3MKG7_9AGAM</name>
<proteinExistence type="predicted"/>
<dbReference type="InterPro" id="IPR043519">
    <property type="entry name" value="NT_sf"/>
</dbReference>